<dbReference type="InterPro" id="IPR016186">
    <property type="entry name" value="C-type_lectin-like/link_sf"/>
</dbReference>
<feature type="domain" description="C-type lectin" evidence="2">
    <location>
        <begin position="8"/>
        <end position="90"/>
    </location>
</feature>
<protein>
    <recommendedName>
        <fullName evidence="2">C-type lectin domain-containing protein</fullName>
    </recommendedName>
</protein>
<dbReference type="EMBL" id="VOFY01000060">
    <property type="protein sequence ID" value="KAA8578957.1"/>
    <property type="molecule type" value="Genomic_DNA"/>
</dbReference>
<dbReference type="PROSITE" id="PS50041">
    <property type="entry name" value="C_TYPE_LECTIN_2"/>
    <property type="match status" value="1"/>
</dbReference>
<keyword evidence="1" id="KW-1015">Disulfide bond</keyword>
<dbReference type="Proteomes" id="UP000327493">
    <property type="component" value="Unassembled WGS sequence"/>
</dbReference>
<dbReference type="Gene3D" id="3.10.100.10">
    <property type="entry name" value="Mannose-Binding Protein A, subunit A"/>
    <property type="match status" value="1"/>
</dbReference>
<dbReference type="InterPro" id="IPR018378">
    <property type="entry name" value="C-type_lectin_CS"/>
</dbReference>
<evidence type="ECO:0000259" key="2">
    <source>
        <dbReference type="PROSITE" id="PS50041"/>
    </source>
</evidence>
<sequence>MGTKPDCFLASFFTQGQQAPCPPSWTQCGSRCFLFNTGPKNWIDGEFDFQSFGVGEPNNQGGAENCVVMNFNGKNWNDGSCENLAAFMCSKDSV</sequence>
<dbReference type="InterPro" id="IPR016187">
    <property type="entry name" value="CTDL_fold"/>
</dbReference>
<dbReference type="Pfam" id="PF00059">
    <property type="entry name" value="Lectin_C"/>
    <property type="match status" value="1"/>
</dbReference>
<evidence type="ECO:0000313" key="4">
    <source>
        <dbReference type="Proteomes" id="UP000327493"/>
    </source>
</evidence>
<dbReference type="AlphaFoldDB" id="A0A5J5CBC8"/>
<gene>
    <name evidence="3" type="ORF">FQN60_006049</name>
</gene>
<accession>A0A5J5CBC8</accession>
<evidence type="ECO:0000313" key="3">
    <source>
        <dbReference type="EMBL" id="KAA8578957.1"/>
    </source>
</evidence>
<keyword evidence="4" id="KW-1185">Reference proteome</keyword>
<dbReference type="PROSITE" id="PS00615">
    <property type="entry name" value="C_TYPE_LECTIN_1"/>
    <property type="match status" value="1"/>
</dbReference>
<proteinExistence type="predicted"/>
<reference evidence="3 4" key="1">
    <citation type="submission" date="2019-08" db="EMBL/GenBank/DDBJ databases">
        <title>A chromosome-level genome assembly, high-density linkage maps, and genome scans reveal the genomic architecture of hybrid incompatibilities underlying speciation via character displacement in darters (Percidae: Etheostominae).</title>
        <authorList>
            <person name="Moran R.L."/>
            <person name="Catchen J.M."/>
            <person name="Fuller R.C."/>
        </authorList>
    </citation>
    <scope>NUCLEOTIDE SEQUENCE [LARGE SCALE GENOMIC DNA]</scope>
    <source>
        <strain evidence="3">EspeVRDwgs_2016</strain>
        <tissue evidence="3">Muscle</tissue>
    </source>
</reference>
<dbReference type="SUPFAM" id="SSF56436">
    <property type="entry name" value="C-type lectin-like"/>
    <property type="match status" value="1"/>
</dbReference>
<evidence type="ECO:0000256" key="1">
    <source>
        <dbReference type="ARBA" id="ARBA00023157"/>
    </source>
</evidence>
<comment type="caution">
    <text evidence="3">The sequence shown here is derived from an EMBL/GenBank/DDBJ whole genome shotgun (WGS) entry which is preliminary data.</text>
</comment>
<organism evidence="3 4">
    <name type="scientific">Etheostoma spectabile</name>
    <name type="common">orangethroat darter</name>
    <dbReference type="NCBI Taxonomy" id="54343"/>
    <lineage>
        <taxon>Eukaryota</taxon>
        <taxon>Metazoa</taxon>
        <taxon>Chordata</taxon>
        <taxon>Craniata</taxon>
        <taxon>Vertebrata</taxon>
        <taxon>Euteleostomi</taxon>
        <taxon>Actinopterygii</taxon>
        <taxon>Neopterygii</taxon>
        <taxon>Teleostei</taxon>
        <taxon>Neoteleostei</taxon>
        <taxon>Acanthomorphata</taxon>
        <taxon>Eupercaria</taxon>
        <taxon>Perciformes</taxon>
        <taxon>Percoidei</taxon>
        <taxon>Percidae</taxon>
        <taxon>Etheostomatinae</taxon>
        <taxon>Etheostoma</taxon>
    </lineage>
</organism>
<dbReference type="InterPro" id="IPR001304">
    <property type="entry name" value="C-type_lectin-like"/>
</dbReference>
<name>A0A5J5CBC8_9PERO</name>